<reference evidence="2" key="1">
    <citation type="submission" date="2018-02" db="EMBL/GenBank/DDBJ databases">
        <title>Rhizophora mucronata_Transcriptome.</title>
        <authorList>
            <person name="Meera S.P."/>
            <person name="Sreeshan A."/>
            <person name="Augustine A."/>
        </authorList>
    </citation>
    <scope>NUCLEOTIDE SEQUENCE</scope>
    <source>
        <tissue evidence="2">Leaf</tissue>
    </source>
</reference>
<sequence>MLENAYLPITALVYLFIYLKLSCKLNYYEHHLLNKMVFSHFYQ</sequence>
<dbReference type="AlphaFoldDB" id="A0A2P2PEX9"/>
<name>A0A2P2PEX9_RHIMU</name>
<keyword evidence="1" id="KW-0812">Transmembrane</keyword>
<proteinExistence type="predicted"/>
<protein>
    <submittedName>
        <fullName evidence="2">Uncharacterized protein</fullName>
    </submittedName>
</protein>
<organism evidence="2">
    <name type="scientific">Rhizophora mucronata</name>
    <name type="common">Asiatic mangrove</name>
    <dbReference type="NCBI Taxonomy" id="61149"/>
    <lineage>
        <taxon>Eukaryota</taxon>
        <taxon>Viridiplantae</taxon>
        <taxon>Streptophyta</taxon>
        <taxon>Embryophyta</taxon>
        <taxon>Tracheophyta</taxon>
        <taxon>Spermatophyta</taxon>
        <taxon>Magnoliopsida</taxon>
        <taxon>eudicotyledons</taxon>
        <taxon>Gunneridae</taxon>
        <taxon>Pentapetalae</taxon>
        <taxon>rosids</taxon>
        <taxon>fabids</taxon>
        <taxon>Malpighiales</taxon>
        <taxon>Rhizophoraceae</taxon>
        <taxon>Rhizophora</taxon>
    </lineage>
</organism>
<evidence type="ECO:0000313" key="2">
    <source>
        <dbReference type="EMBL" id="MBX53286.1"/>
    </source>
</evidence>
<evidence type="ECO:0000256" key="1">
    <source>
        <dbReference type="SAM" id="Phobius"/>
    </source>
</evidence>
<keyword evidence="1" id="KW-1133">Transmembrane helix</keyword>
<keyword evidence="1" id="KW-0472">Membrane</keyword>
<feature type="transmembrane region" description="Helical" evidence="1">
    <location>
        <begin position="6"/>
        <end position="27"/>
    </location>
</feature>
<accession>A0A2P2PEX9</accession>
<dbReference type="EMBL" id="GGEC01072802">
    <property type="protein sequence ID" value="MBX53286.1"/>
    <property type="molecule type" value="Transcribed_RNA"/>
</dbReference>